<evidence type="ECO:0000256" key="3">
    <source>
        <dbReference type="SAM" id="SignalP"/>
    </source>
</evidence>
<feature type="region of interest" description="Disordered" evidence="2">
    <location>
        <begin position="88"/>
        <end position="119"/>
    </location>
</feature>
<proteinExistence type="predicted"/>
<reference evidence="4 5" key="1">
    <citation type="journal article" date="2019" name="Environ. Microbiol.">
        <title>Species interactions and distinct microbial communities in high Arctic permafrost affected cryosols are associated with the CH4 and CO2 gas fluxes.</title>
        <authorList>
            <person name="Altshuler I."/>
            <person name="Hamel J."/>
            <person name="Turney S."/>
            <person name="Magnuson E."/>
            <person name="Levesque R."/>
            <person name="Greer C."/>
            <person name="Whyte L.G."/>
        </authorList>
    </citation>
    <scope>NUCLEOTIDE SEQUENCE [LARGE SCALE GENOMIC DNA]</scope>
    <source>
        <strain evidence="4 5">S5.1</strain>
    </source>
</reference>
<dbReference type="PROSITE" id="PS51257">
    <property type="entry name" value="PROKAR_LIPOPROTEIN"/>
    <property type="match status" value="1"/>
</dbReference>
<feature type="chain" id="PRO_5021380003" evidence="3">
    <location>
        <begin position="24"/>
        <end position="119"/>
    </location>
</feature>
<evidence type="ECO:0000313" key="5">
    <source>
        <dbReference type="Proteomes" id="UP000318413"/>
    </source>
</evidence>
<evidence type="ECO:0000256" key="1">
    <source>
        <dbReference type="SAM" id="Coils"/>
    </source>
</evidence>
<sequence length="119" mass="12325">MTYRQTVLPALLILGLSACEKRAADPVNAQAVEPDAAGRAQVAAIMGDVQHDATDARISALENQVDALSAKMDASEVAVLNARVSALEARAQTSPSQDARPSMPRAGATPSVADPHDAH</sequence>
<evidence type="ECO:0000313" key="4">
    <source>
        <dbReference type="EMBL" id="TPG06575.1"/>
    </source>
</evidence>
<name>A0A502BZB0_9SPHN</name>
<dbReference type="AlphaFoldDB" id="A0A502BZB0"/>
<keyword evidence="1" id="KW-0175">Coiled coil</keyword>
<dbReference type="Proteomes" id="UP000318413">
    <property type="component" value="Unassembled WGS sequence"/>
</dbReference>
<gene>
    <name evidence="4" type="ORF">EAH84_14730</name>
</gene>
<comment type="caution">
    <text evidence="4">The sequence shown here is derived from an EMBL/GenBank/DDBJ whole genome shotgun (WGS) entry which is preliminary data.</text>
</comment>
<keyword evidence="3" id="KW-0732">Signal</keyword>
<feature type="coiled-coil region" evidence="1">
    <location>
        <begin position="51"/>
        <end position="78"/>
    </location>
</feature>
<keyword evidence="5" id="KW-1185">Reference proteome</keyword>
<dbReference type="EMBL" id="RCZK01000020">
    <property type="protein sequence ID" value="TPG06575.1"/>
    <property type="molecule type" value="Genomic_DNA"/>
</dbReference>
<evidence type="ECO:0000256" key="2">
    <source>
        <dbReference type="SAM" id="MobiDB-lite"/>
    </source>
</evidence>
<accession>A0A502BZB0</accession>
<feature type="signal peptide" evidence="3">
    <location>
        <begin position="1"/>
        <end position="23"/>
    </location>
</feature>
<protein>
    <submittedName>
        <fullName evidence="4">Uncharacterized protein</fullName>
    </submittedName>
</protein>
<dbReference type="RefSeq" id="WP_140872753.1">
    <property type="nucleotide sequence ID" value="NZ_RCZK01000020.1"/>
</dbReference>
<dbReference type="Gene3D" id="1.20.1270.70">
    <property type="entry name" value="Designed single chain three-helix bundle"/>
    <property type="match status" value="1"/>
</dbReference>
<organism evidence="4 5">
    <name type="scientific">Sphingomonas oligophenolica</name>
    <dbReference type="NCBI Taxonomy" id="301154"/>
    <lineage>
        <taxon>Bacteria</taxon>
        <taxon>Pseudomonadati</taxon>
        <taxon>Pseudomonadota</taxon>
        <taxon>Alphaproteobacteria</taxon>
        <taxon>Sphingomonadales</taxon>
        <taxon>Sphingomonadaceae</taxon>
        <taxon>Sphingomonas</taxon>
    </lineage>
</organism>